<keyword evidence="3" id="KW-0808">Transferase</keyword>
<evidence type="ECO:0000313" key="3">
    <source>
        <dbReference type="EMBL" id="KAF0325089.1"/>
    </source>
</evidence>
<feature type="region of interest" description="Disordered" evidence="2">
    <location>
        <begin position="799"/>
        <end position="821"/>
    </location>
</feature>
<evidence type="ECO:0000256" key="2">
    <source>
        <dbReference type="SAM" id="MobiDB-lite"/>
    </source>
</evidence>
<dbReference type="OrthoDB" id="2013972at2759"/>
<keyword evidence="4" id="KW-1185">Reference proteome</keyword>
<dbReference type="GO" id="GO:0032259">
    <property type="term" value="P:methylation"/>
    <property type="evidence" value="ECO:0007669"/>
    <property type="project" value="UniProtKB-KW"/>
</dbReference>
<dbReference type="AlphaFoldDB" id="A0A8H3ZM86"/>
<feature type="region of interest" description="Disordered" evidence="2">
    <location>
        <begin position="1"/>
        <end position="37"/>
    </location>
</feature>
<comment type="caution">
    <text evidence="3">The sequence shown here is derived from an EMBL/GenBank/DDBJ whole genome shotgun (WGS) entry which is preliminary data.</text>
</comment>
<proteinExistence type="inferred from homology"/>
<organism evidence="3 4">
    <name type="scientific">Colletotrichum asianum</name>
    <dbReference type="NCBI Taxonomy" id="702518"/>
    <lineage>
        <taxon>Eukaryota</taxon>
        <taxon>Fungi</taxon>
        <taxon>Dikarya</taxon>
        <taxon>Ascomycota</taxon>
        <taxon>Pezizomycotina</taxon>
        <taxon>Sordariomycetes</taxon>
        <taxon>Hypocreomycetidae</taxon>
        <taxon>Glomerellales</taxon>
        <taxon>Glomerellaceae</taxon>
        <taxon>Colletotrichum</taxon>
        <taxon>Colletotrichum gloeosporioides species complex</taxon>
    </lineage>
</organism>
<feature type="compositionally biased region" description="Low complexity" evidence="2">
    <location>
        <begin position="811"/>
        <end position="821"/>
    </location>
</feature>
<dbReference type="Proteomes" id="UP000434172">
    <property type="component" value="Unassembled WGS sequence"/>
</dbReference>
<evidence type="ECO:0000313" key="4">
    <source>
        <dbReference type="Proteomes" id="UP000434172"/>
    </source>
</evidence>
<name>A0A8H3ZM86_9PEZI</name>
<accession>A0A8H3ZM86</accession>
<sequence length="1121" mass="128606">MLNPNTEQDIPVDPNAATGADVDDVTETSSIRTSSTTSLSESVREYRELHGRTFSQKIEYWAPNDEREQDALDFNHYWMTDLLGQKLTLVPLKDLHHVLDLGTGTGIWATDFADTHPAAEVIGTDISPIQPGWVPPNCKFQIDDFELDWTFPANHFDLIHIRNLEAGVADWPRLYEQAFKATKPGGYIEVKQIDIEYHSQSVEVTEDHIFRRWYKAMTESTDKMGKTLRNVDNHGIAKGMTEAGFVVEEEKVWKIPIGGWSKDPELKRLGACTLEYNDSMLESFALYLLKEVLGWEYTEIMVFVAEMRKELRDLKNQVYYHFHLVYADLSGEQNPESGFDAGTPEHLQPQKPRNFNISIGEEHTVPMRKLRPDIHEGEVMNRIRAEPLSYLEHMAKSRVYESTTWKQELWRDIPLDQTQANLSSSAKATADTMCDDDPPRPRPSDSSNSVIPVDSAVEAGTDDDIASIYPQSTVSLTESIMQYREIHGRTYTQRSEYWGPNDERQSEALDFNHFWITDFFEGRLFHAPIDDHPQRILDMGTGTGIWAIDMADQYPSAEVTGVDLSPIQPTWVPPNLKFQIDDFNQEWTWPKDHFDYIHGRNLEACFTDLPTTMKEAYNHTKPGGYIEFLEFESQARSQVAELPEEHIYRTCYTALITAANKLGKPGENVRTGALQRALEQAGYVDLVHHRWKIPIGGWCADPKLKQLGWTILDFLSDSLEGFGLYLLKEVAGFSYEKCQVMFSEYRAAMRDPRLQSFYYMHVIYAQLLCQNHCFFLANCFKMSANEPVAAPITVDPGLESEVEDDQSDRNSTYTESTSSLTESIKEYREIHGRTYTQKSEYWGPNDEKHNDALDFNHYWMTDFFDGKLALAPIGDSPQRVLDLGTGTGIWAIDFADTYPSAEVVGTDLSPTQPTWVPPNVKFIIDDFEQKWTGWPKDHFDYIHARNLEACFKDVPAFCNEAFHHTKPGGWFEIIEFDTKGRSQNTELDENHIFNKWYKWWCEGQEKMGKPSDNVASGKFKKALLDVGYTELVEKRWKIPVGSWPARADLKRLGQCNLEFMEMSLEGFMLYLLREALGFTYAEAQVTITEVRAAFRNSKIQPFYYMNAIYARKPLKAENTGA</sequence>
<dbReference type="EMBL" id="WOWK01000039">
    <property type="protein sequence ID" value="KAF0325089.1"/>
    <property type="molecule type" value="Genomic_DNA"/>
</dbReference>
<dbReference type="Gene3D" id="3.40.50.150">
    <property type="entry name" value="Vaccinia Virus protein VP39"/>
    <property type="match status" value="3"/>
</dbReference>
<dbReference type="GO" id="GO:0008168">
    <property type="term" value="F:methyltransferase activity"/>
    <property type="evidence" value="ECO:0007669"/>
    <property type="project" value="UniProtKB-KW"/>
</dbReference>
<dbReference type="CDD" id="cd02440">
    <property type="entry name" value="AdoMet_MTases"/>
    <property type="match status" value="3"/>
</dbReference>
<feature type="region of interest" description="Disordered" evidence="2">
    <location>
        <begin position="420"/>
        <end position="452"/>
    </location>
</feature>
<protein>
    <submittedName>
        <fullName evidence="3">Putative SAM dependent methyltransferase</fullName>
    </submittedName>
</protein>
<dbReference type="InterPro" id="IPR029063">
    <property type="entry name" value="SAM-dependent_MTases_sf"/>
</dbReference>
<feature type="compositionally biased region" description="Low complexity" evidence="2">
    <location>
        <begin position="27"/>
        <end position="37"/>
    </location>
</feature>
<evidence type="ECO:0000256" key="1">
    <source>
        <dbReference type="ARBA" id="ARBA00038158"/>
    </source>
</evidence>
<gene>
    <name evidence="3" type="ORF">GQ607_007710</name>
</gene>
<reference evidence="3 4" key="1">
    <citation type="submission" date="2019-12" db="EMBL/GenBank/DDBJ databases">
        <title>A genome sequence resource for the geographically widespread anthracnose pathogen Colletotrichum asianum.</title>
        <authorList>
            <person name="Meng Y."/>
        </authorList>
    </citation>
    <scope>NUCLEOTIDE SEQUENCE [LARGE SCALE GENOMIC DNA]</scope>
    <source>
        <strain evidence="3 4">ICMP 18580</strain>
    </source>
</reference>
<dbReference type="PANTHER" id="PTHR43591">
    <property type="entry name" value="METHYLTRANSFERASE"/>
    <property type="match status" value="1"/>
</dbReference>
<dbReference type="PANTHER" id="PTHR43591:SF105">
    <property type="entry name" value="METHYLTRANSFERASE DOMAIN-CONTAINING PROTEIN-RELATED"/>
    <property type="match status" value="1"/>
</dbReference>
<keyword evidence="3" id="KW-0489">Methyltransferase</keyword>
<dbReference type="SUPFAM" id="SSF53335">
    <property type="entry name" value="S-adenosyl-L-methionine-dependent methyltransferases"/>
    <property type="match status" value="3"/>
</dbReference>
<comment type="similarity">
    <text evidence="1">Belongs to the methyltransferase superfamily. LaeA methyltransferase family.</text>
</comment>
<dbReference type="Pfam" id="PF13489">
    <property type="entry name" value="Methyltransf_23"/>
    <property type="match status" value="3"/>
</dbReference>